<evidence type="ECO:0000313" key="1">
    <source>
        <dbReference type="EMBL" id="GIY02853.1"/>
    </source>
</evidence>
<name>A0AAV4Q5Y9_CAEEX</name>
<organism evidence="1 2">
    <name type="scientific">Caerostris extrusa</name>
    <name type="common">Bark spider</name>
    <name type="synonym">Caerostris bankana</name>
    <dbReference type="NCBI Taxonomy" id="172846"/>
    <lineage>
        <taxon>Eukaryota</taxon>
        <taxon>Metazoa</taxon>
        <taxon>Ecdysozoa</taxon>
        <taxon>Arthropoda</taxon>
        <taxon>Chelicerata</taxon>
        <taxon>Arachnida</taxon>
        <taxon>Araneae</taxon>
        <taxon>Araneomorphae</taxon>
        <taxon>Entelegynae</taxon>
        <taxon>Araneoidea</taxon>
        <taxon>Araneidae</taxon>
        <taxon>Caerostris</taxon>
    </lineage>
</organism>
<gene>
    <name evidence="1" type="ORF">CEXT_18631</name>
</gene>
<dbReference type="Proteomes" id="UP001054945">
    <property type="component" value="Unassembled WGS sequence"/>
</dbReference>
<dbReference type="EMBL" id="BPLR01005512">
    <property type="protein sequence ID" value="GIY02853.1"/>
    <property type="molecule type" value="Genomic_DNA"/>
</dbReference>
<sequence>MKDNNSHSFVNYLFFGTAEEMSRETSESSVIAKFAIGPLVHIFWITHSQYIRTATVTSFQVRLSWRPNCCRMATDNCLCQNGDSAVAALAICEMTSRMKIVLSIHPRCCGAGMSWLRKRFYKV</sequence>
<comment type="caution">
    <text evidence="1">The sequence shown here is derived from an EMBL/GenBank/DDBJ whole genome shotgun (WGS) entry which is preliminary data.</text>
</comment>
<evidence type="ECO:0000313" key="2">
    <source>
        <dbReference type="Proteomes" id="UP001054945"/>
    </source>
</evidence>
<keyword evidence="2" id="KW-1185">Reference proteome</keyword>
<dbReference type="AlphaFoldDB" id="A0AAV4Q5Y9"/>
<accession>A0AAV4Q5Y9</accession>
<reference evidence="1 2" key="1">
    <citation type="submission" date="2021-06" db="EMBL/GenBank/DDBJ databases">
        <title>Caerostris extrusa draft genome.</title>
        <authorList>
            <person name="Kono N."/>
            <person name="Arakawa K."/>
        </authorList>
    </citation>
    <scope>NUCLEOTIDE SEQUENCE [LARGE SCALE GENOMIC DNA]</scope>
</reference>
<protein>
    <submittedName>
        <fullName evidence="1">Uncharacterized protein</fullName>
    </submittedName>
</protein>
<proteinExistence type="predicted"/>